<dbReference type="Proteomes" id="UP001633002">
    <property type="component" value="Unassembled WGS sequence"/>
</dbReference>
<comment type="caution">
    <text evidence="1">The sequence shown here is derived from an EMBL/GenBank/DDBJ whole genome shotgun (WGS) entry which is preliminary data.</text>
</comment>
<dbReference type="EMBL" id="JBJQOH010000002">
    <property type="protein sequence ID" value="KAL3697094.1"/>
    <property type="molecule type" value="Genomic_DNA"/>
</dbReference>
<dbReference type="AlphaFoldDB" id="A0ABD3I3L2"/>
<name>A0ABD3I3L2_9MARC</name>
<evidence type="ECO:0000313" key="1">
    <source>
        <dbReference type="EMBL" id="KAL3697094.1"/>
    </source>
</evidence>
<organism evidence="1 2">
    <name type="scientific">Riccia sorocarpa</name>
    <dbReference type="NCBI Taxonomy" id="122646"/>
    <lineage>
        <taxon>Eukaryota</taxon>
        <taxon>Viridiplantae</taxon>
        <taxon>Streptophyta</taxon>
        <taxon>Embryophyta</taxon>
        <taxon>Marchantiophyta</taxon>
        <taxon>Marchantiopsida</taxon>
        <taxon>Marchantiidae</taxon>
        <taxon>Marchantiales</taxon>
        <taxon>Ricciaceae</taxon>
        <taxon>Riccia</taxon>
    </lineage>
</organism>
<evidence type="ECO:0000313" key="2">
    <source>
        <dbReference type="Proteomes" id="UP001633002"/>
    </source>
</evidence>
<protein>
    <submittedName>
        <fullName evidence="1">Uncharacterized protein</fullName>
    </submittedName>
</protein>
<proteinExistence type="predicted"/>
<keyword evidence="2" id="KW-1185">Reference proteome</keyword>
<reference evidence="1 2" key="1">
    <citation type="submission" date="2024-09" db="EMBL/GenBank/DDBJ databases">
        <title>Chromosome-scale assembly of Riccia sorocarpa.</title>
        <authorList>
            <person name="Paukszto L."/>
        </authorList>
    </citation>
    <scope>NUCLEOTIDE SEQUENCE [LARGE SCALE GENOMIC DNA]</scope>
    <source>
        <strain evidence="1">LP-2024</strain>
        <tissue evidence="1">Aerial parts of the thallus</tissue>
    </source>
</reference>
<gene>
    <name evidence="1" type="ORF">R1sor_011170</name>
</gene>
<accession>A0ABD3I3L2</accession>
<sequence>MDQLGQRLCTEILFVRGGTHSDGDRSSDQSGDPTVAETGDAAVTYRTCNSTYWGVPASIPTREVVTVWGRRWIVKESTIPNTGFGIFAMDRVVVEPNTHYERYPQLFPYVGAVYKHRQYRVMKRFMPMTLRTKW</sequence>